<reference evidence="2 3" key="1">
    <citation type="submission" date="2023-01" db="EMBL/GenBank/DDBJ databases">
        <title>Analysis of 21 Apiospora genomes using comparative genomics revels a genus with tremendous synthesis potential of carbohydrate active enzymes and secondary metabolites.</title>
        <authorList>
            <person name="Sorensen T."/>
        </authorList>
    </citation>
    <scope>NUCLEOTIDE SEQUENCE [LARGE SCALE GENOMIC DNA]</scope>
    <source>
        <strain evidence="2 3">CBS 117206</strain>
    </source>
</reference>
<keyword evidence="1" id="KW-0560">Oxidoreductase</keyword>
<evidence type="ECO:0000313" key="3">
    <source>
        <dbReference type="Proteomes" id="UP001392437"/>
    </source>
</evidence>
<name>A0AAW0QK66_9PEZI</name>
<dbReference type="PANTHER" id="PTHR35870:SF1">
    <property type="entry name" value="PROTEIN, PUTATIVE (AFU_ORTHOLOGUE AFUA_5G03330)-RELATED"/>
    <property type="match status" value="1"/>
</dbReference>
<dbReference type="EMBL" id="JAQQWP010000009">
    <property type="protein sequence ID" value="KAK8101633.1"/>
    <property type="molecule type" value="Genomic_DNA"/>
</dbReference>
<comment type="caution">
    <text evidence="2">The sequence shown here is derived from an EMBL/GenBank/DDBJ whole genome shotgun (WGS) entry which is preliminary data.</text>
</comment>
<protein>
    <recommendedName>
        <fullName evidence="4">HypA protein</fullName>
    </recommendedName>
</protein>
<evidence type="ECO:0000313" key="2">
    <source>
        <dbReference type="EMBL" id="KAK8101633.1"/>
    </source>
</evidence>
<organism evidence="2 3">
    <name type="scientific">Apiospora kogelbergensis</name>
    <dbReference type="NCBI Taxonomy" id="1337665"/>
    <lineage>
        <taxon>Eukaryota</taxon>
        <taxon>Fungi</taxon>
        <taxon>Dikarya</taxon>
        <taxon>Ascomycota</taxon>
        <taxon>Pezizomycotina</taxon>
        <taxon>Sordariomycetes</taxon>
        <taxon>Xylariomycetidae</taxon>
        <taxon>Amphisphaeriales</taxon>
        <taxon>Apiosporaceae</taxon>
        <taxon>Apiospora</taxon>
    </lineage>
</organism>
<sequence length="446" mass="51001">MATAYKINIAPDNTGLWGMQQSDHAARTATELLQKDLDKHHVFFNQEGFHDHISHHILALYGTGASAEDIRKAFVENESYQRPAMKPRKNLFEELQDWDKAKQRLGKEQYYSDWLLFFEHEIQRLGGWQKTLAEYMFKEDERSQDMLIRMYAGFLHPLIQLMYGVEWDQPAIVAMALAQACVHRDDMGSFLLAAEETARKSARMPMPRIADLLEAAAGNEKLRASPHLDDGNKIRDGVLARARDEAVECAGRVRVAPDELAEKTAEMFNTAIYEASAAALHPGKDPKYEFFLMHHVTSAPIFVTLNKQDWIATEHKVRMLEWKIRMDIVQYVARGSPKLSAEKIAKYVPKDEGLSPHRRLPVTPLQTKQIQITGLSDDGHVIKLWRAVGVGRKLSKPYEDRDWLQVKGDKLWDQIAHLIVDSVEAPGPRWVRNAGFEEAWKDTPKI</sequence>
<evidence type="ECO:0000256" key="1">
    <source>
        <dbReference type="ARBA" id="ARBA00023002"/>
    </source>
</evidence>
<gene>
    <name evidence="2" type="ORF">PG999_012007</name>
</gene>
<dbReference type="InterPro" id="IPR025337">
    <property type="entry name" value="Questin_oxidase-like"/>
</dbReference>
<dbReference type="GO" id="GO:0016491">
    <property type="term" value="F:oxidoreductase activity"/>
    <property type="evidence" value="ECO:0007669"/>
    <property type="project" value="UniProtKB-KW"/>
</dbReference>
<proteinExistence type="predicted"/>
<dbReference type="AlphaFoldDB" id="A0AAW0QK66"/>
<dbReference type="PANTHER" id="PTHR35870">
    <property type="entry name" value="PROTEIN, PUTATIVE (AFU_ORTHOLOGUE AFUA_5G03330)-RELATED"/>
    <property type="match status" value="1"/>
</dbReference>
<dbReference type="Proteomes" id="UP001392437">
    <property type="component" value="Unassembled WGS sequence"/>
</dbReference>
<accession>A0AAW0QK66</accession>
<keyword evidence="3" id="KW-1185">Reference proteome</keyword>
<evidence type="ECO:0008006" key="4">
    <source>
        <dbReference type="Google" id="ProtNLM"/>
    </source>
</evidence>
<dbReference type="Pfam" id="PF14027">
    <property type="entry name" value="Questin_oxidase"/>
    <property type="match status" value="1"/>
</dbReference>